<keyword evidence="7" id="KW-0732">Signal</keyword>
<evidence type="ECO:0000256" key="3">
    <source>
        <dbReference type="ARBA" id="ARBA00022989"/>
    </source>
</evidence>
<feature type="chain" id="PRO_5018001262" description="Protein TonB" evidence="7">
    <location>
        <begin position="35"/>
        <end position="322"/>
    </location>
</feature>
<gene>
    <name evidence="9" type="ORF">EDC50_1609</name>
</gene>
<comment type="caution">
    <text evidence="9">The sequence shown here is derived from an EMBL/GenBank/DDBJ whole genome shotgun (WGS) entry which is preliminary data.</text>
</comment>
<dbReference type="GO" id="GO:0031992">
    <property type="term" value="F:energy transducer activity"/>
    <property type="evidence" value="ECO:0007669"/>
    <property type="project" value="InterPro"/>
</dbReference>
<evidence type="ECO:0000256" key="7">
    <source>
        <dbReference type="SAM" id="SignalP"/>
    </source>
</evidence>
<reference evidence="9 10" key="1">
    <citation type="submission" date="2018-11" db="EMBL/GenBank/DDBJ databases">
        <title>Genomic Encyclopedia of Type Strains, Phase IV (KMG-IV): sequencing the most valuable type-strain genomes for metagenomic binning, comparative biology and taxonomic classification.</title>
        <authorList>
            <person name="Goeker M."/>
        </authorList>
    </citation>
    <scope>NUCLEOTIDE SEQUENCE [LARGE SCALE GENOMIC DNA]</scope>
    <source>
        <strain evidence="9 10">DSM 25623</strain>
    </source>
</reference>
<keyword evidence="3" id="KW-1133">Transmembrane helix</keyword>
<feature type="signal peptide" evidence="7">
    <location>
        <begin position="1"/>
        <end position="34"/>
    </location>
</feature>
<dbReference type="GO" id="GO:0030288">
    <property type="term" value="C:outer membrane-bounded periplasmic space"/>
    <property type="evidence" value="ECO:0007669"/>
    <property type="project" value="InterPro"/>
</dbReference>
<feature type="compositionally biased region" description="Pro residues" evidence="6">
    <location>
        <begin position="211"/>
        <end position="227"/>
    </location>
</feature>
<feature type="region of interest" description="Disordered" evidence="6">
    <location>
        <begin position="180"/>
        <end position="245"/>
    </location>
</feature>
<dbReference type="GO" id="GO:0055085">
    <property type="term" value="P:transmembrane transport"/>
    <property type="evidence" value="ECO:0007669"/>
    <property type="project" value="InterPro"/>
</dbReference>
<dbReference type="NCBIfam" id="TIGR01352">
    <property type="entry name" value="tonB_Cterm"/>
    <property type="match status" value="1"/>
</dbReference>
<feature type="compositionally biased region" description="Low complexity" evidence="6">
    <location>
        <begin position="228"/>
        <end position="240"/>
    </location>
</feature>
<keyword evidence="5" id="KW-0997">Cell inner membrane</keyword>
<evidence type="ECO:0000313" key="10">
    <source>
        <dbReference type="Proteomes" id="UP000269708"/>
    </source>
</evidence>
<proteinExistence type="inferred from homology"/>
<dbReference type="SUPFAM" id="SSF74653">
    <property type="entry name" value="TolA/TonB C-terminal domain"/>
    <property type="match status" value="1"/>
</dbReference>
<evidence type="ECO:0000259" key="8">
    <source>
        <dbReference type="PROSITE" id="PS52015"/>
    </source>
</evidence>
<evidence type="ECO:0000256" key="2">
    <source>
        <dbReference type="ARBA" id="ARBA00022692"/>
    </source>
</evidence>
<name>A0A3N4VDB1_9GAMM</name>
<dbReference type="Proteomes" id="UP000269708">
    <property type="component" value="Unassembled WGS sequence"/>
</dbReference>
<sequence length="322" mass="32582">MVRTGTRAPARTLALTIAWLVLGACEAPPPAASAAGEAPAVAAPEPLAAAIDRSRVRAEQALRAQRIHTPAGDNAVESYLALREREPQAADVAAALAELQPYVLIAAEQALAAGEIAEAWRLLALLERIDAQAPALPRLRGALAQRGQAAREAAPAAPLASAPTPAPAALAAAKVTPAAASAPARTPPAGAATATAPARTDAAPASVATAAPPPAAPPAATTPPSSVPPRAHAATRAPPRLLSDAAPRYPLAARNRRIEGSAVVAFTVRPDSSVGNARVLSARPAGVFEESALAAAVRWRFEATGRSVDGVRTLTFRLPKDG</sequence>
<dbReference type="PROSITE" id="PS52015">
    <property type="entry name" value="TONB_CTD"/>
    <property type="match status" value="1"/>
</dbReference>
<dbReference type="InterPro" id="IPR037682">
    <property type="entry name" value="TonB_C"/>
</dbReference>
<feature type="domain" description="TonB C-terminal" evidence="8">
    <location>
        <begin position="234"/>
        <end position="322"/>
    </location>
</feature>
<dbReference type="PRINTS" id="PR01374">
    <property type="entry name" value="TONBPROTEIN"/>
</dbReference>
<keyword evidence="4" id="KW-0472">Membrane</keyword>
<evidence type="ECO:0000256" key="5">
    <source>
        <dbReference type="RuleBase" id="RU362123"/>
    </source>
</evidence>
<keyword evidence="5" id="KW-0735">Signal-anchor</keyword>
<evidence type="ECO:0000256" key="6">
    <source>
        <dbReference type="SAM" id="MobiDB-lite"/>
    </source>
</evidence>
<dbReference type="EMBL" id="RKQN01000002">
    <property type="protein sequence ID" value="RPE79783.1"/>
    <property type="molecule type" value="Genomic_DNA"/>
</dbReference>
<dbReference type="Gene3D" id="3.30.2420.10">
    <property type="entry name" value="TonB"/>
    <property type="match status" value="1"/>
</dbReference>
<comment type="function">
    <text evidence="5">Interacts with outer membrane receptor proteins that carry out high-affinity binding and energy dependent uptake into the periplasmic space of specific substrates. It could act to transduce energy from the cytoplasmic membrane to specific energy-requiring processes in the outer membrane, resulting in the release into the periplasm of ligands bound by these outer membrane proteins.</text>
</comment>
<keyword evidence="2" id="KW-0812">Transmembrane</keyword>
<dbReference type="Pfam" id="PF03544">
    <property type="entry name" value="TonB_C"/>
    <property type="match status" value="1"/>
</dbReference>
<dbReference type="InterPro" id="IPR006260">
    <property type="entry name" value="TonB/TolA_C"/>
</dbReference>
<keyword evidence="5" id="KW-0813">Transport</keyword>
<evidence type="ECO:0000313" key="9">
    <source>
        <dbReference type="EMBL" id="RPE79783.1"/>
    </source>
</evidence>
<dbReference type="PROSITE" id="PS51257">
    <property type="entry name" value="PROKAR_LIPOPROTEIN"/>
    <property type="match status" value="1"/>
</dbReference>
<protein>
    <recommendedName>
        <fullName evidence="5">Protein TonB</fullName>
    </recommendedName>
</protein>
<accession>A0A3N4VDB1</accession>
<dbReference type="GO" id="GO:0005886">
    <property type="term" value="C:plasma membrane"/>
    <property type="evidence" value="ECO:0007669"/>
    <property type="project" value="UniProtKB-SubCell"/>
</dbReference>
<dbReference type="GO" id="GO:0015891">
    <property type="term" value="P:siderophore transport"/>
    <property type="evidence" value="ECO:0007669"/>
    <property type="project" value="InterPro"/>
</dbReference>
<keyword evidence="5" id="KW-1003">Cell membrane</keyword>
<evidence type="ECO:0000256" key="4">
    <source>
        <dbReference type="ARBA" id="ARBA00023136"/>
    </source>
</evidence>
<comment type="subcellular location">
    <subcellularLocation>
        <location evidence="5">Cell inner membrane</location>
        <topology evidence="5">Single-pass membrane protein</topology>
        <orientation evidence="5">Periplasmic side</orientation>
    </subcellularLocation>
    <subcellularLocation>
        <location evidence="1">Membrane</location>
        <topology evidence="1">Single-pass membrane protein</topology>
    </subcellularLocation>
</comment>
<feature type="compositionally biased region" description="Low complexity" evidence="6">
    <location>
        <begin position="180"/>
        <end position="210"/>
    </location>
</feature>
<comment type="similarity">
    <text evidence="5">Belongs to the TonB family.</text>
</comment>
<keyword evidence="5" id="KW-0653">Protein transport</keyword>
<keyword evidence="10" id="KW-1185">Reference proteome</keyword>
<organism evidence="9 10">
    <name type="scientific">Vulcaniibacterium tengchongense</name>
    <dbReference type="NCBI Taxonomy" id="1273429"/>
    <lineage>
        <taxon>Bacteria</taxon>
        <taxon>Pseudomonadati</taxon>
        <taxon>Pseudomonadota</taxon>
        <taxon>Gammaproteobacteria</taxon>
        <taxon>Lysobacterales</taxon>
        <taxon>Lysobacteraceae</taxon>
        <taxon>Vulcaniibacterium</taxon>
    </lineage>
</organism>
<evidence type="ECO:0000256" key="1">
    <source>
        <dbReference type="ARBA" id="ARBA00004167"/>
    </source>
</evidence>
<dbReference type="AlphaFoldDB" id="A0A3N4VDB1"/>
<dbReference type="InterPro" id="IPR003538">
    <property type="entry name" value="TonB"/>
</dbReference>
<dbReference type="GO" id="GO:0015031">
    <property type="term" value="P:protein transport"/>
    <property type="evidence" value="ECO:0007669"/>
    <property type="project" value="UniProtKB-UniRule"/>
</dbReference>